<reference evidence="2 3" key="3">
    <citation type="journal article" date="2010" name="BMC Genomics">
        <title>Transcriptome sequencing and comparative analysis of cucumber flowers with different sex types.</title>
        <authorList>
            <person name="Guo S."/>
            <person name="Zheng Y."/>
            <person name="Joung J.G."/>
            <person name="Liu S."/>
            <person name="Zhang Z."/>
            <person name="Crasta O.R."/>
            <person name="Sobral B.W."/>
            <person name="Xu Y."/>
            <person name="Huang S."/>
            <person name="Fei Z."/>
        </authorList>
    </citation>
    <scope>NUCLEOTIDE SEQUENCE [LARGE SCALE GENOMIC DNA]</scope>
    <source>
        <strain evidence="3">cv. 9930</strain>
    </source>
</reference>
<dbReference type="EMBL" id="CM002926">
    <property type="protein sequence ID" value="KGN50751.1"/>
    <property type="molecule type" value="Genomic_DNA"/>
</dbReference>
<evidence type="ECO:0000313" key="2">
    <source>
        <dbReference type="EMBL" id="KGN50751.1"/>
    </source>
</evidence>
<accession>A0A0A0KSL8</accession>
<keyword evidence="1" id="KW-1133">Transmembrane helix</keyword>
<feature type="transmembrane region" description="Helical" evidence="1">
    <location>
        <begin position="20"/>
        <end position="43"/>
    </location>
</feature>
<dbReference type="Proteomes" id="UP000029981">
    <property type="component" value="Chromosome 5"/>
</dbReference>
<keyword evidence="1" id="KW-0812">Transmembrane</keyword>
<sequence length="68" mass="7637">MKTGEKGLLKFLHPKLRNVLHPINIEAAALWSVAGIATALWLVQPFDWLKKKVWAVEEKGESGVQTNE</sequence>
<reference evidence="2 3" key="4">
    <citation type="journal article" date="2011" name="BMC Genomics">
        <title>RNA-Seq improves annotation of protein-coding genes in the cucumber genome.</title>
        <authorList>
            <person name="Li Z."/>
            <person name="Zhang Z."/>
            <person name="Yan P."/>
            <person name="Huang S."/>
            <person name="Fei Z."/>
            <person name="Lin K."/>
        </authorList>
    </citation>
    <scope>NUCLEOTIDE SEQUENCE [LARGE SCALE GENOMIC DNA]</scope>
    <source>
        <strain evidence="3">cv. 9930</strain>
    </source>
</reference>
<dbReference type="Gramene" id="KGN50751">
    <property type="protein sequence ID" value="KGN50751"/>
    <property type="gene ID" value="Csa_5G223090"/>
</dbReference>
<evidence type="ECO:0008006" key="4">
    <source>
        <dbReference type="Google" id="ProtNLM"/>
    </source>
</evidence>
<reference evidence="2 3" key="1">
    <citation type="journal article" date="2009" name="Nat. Genet.">
        <title>The genome of the cucumber, Cucumis sativus L.</title>
        <authorList>
            <person name="Huang S."/>
            <person name="Li R."/>
            <person name="Zhang Z."/>
            <person name="Li L."/>
            <person name="Gu X."/>
            <person name="Fan W."/>
            <person name="Lucas W.J."/>
            <person name="Wang X."/>
            <person name="Xie B."/>
            <person name="Ni P."/>
            <person name="Ren Y."/>
            <person name="Zhu H."/>
            <person name="Li J."/>
            <person name="Lin K."/>
            <person name="Jin W."/>
            <person name="Fei Z."/>
            <person name="Li G."/>
            <person name="Staub J."/>
            <person name="Kilian A."/>
            <person name="van der Vossen E.A."/>
            <person name="Wu Y."/>
            <person name="Guo J."/>
            <person name="He J."/>
            <person name="Jia Z."/>
            <person name="Ren Y."/>
            <person name="Tian G."/>
            <person name="Lu Y."/>
            <person name="Ruan J."/>
            <person name="Qian W."/>
            <person name="Wang M."/>
            <person name="Huang Q."/>
            <person name="Li B."/>
            <person name="Xuan Z."/>
            <person name="Cao J."/>
            <person name="Asan"/>
            <person name="Wu Z."/>
            <person name="Zhang J."/>
            <person name="Cai Q."/>
            <person name="Bai Y."/>
            <person name="Zhao B."/>
            <person name="Han Y."/>
            <person name="Li Y."/>
            <person name="Li X."/>
            <person name="Wang S."/>
            <person name="Shi Q."/>
            <person name="Liu S."/>
            <person name="Cho W.K."/>
            <person name="Kim J.Y."/>
            <person name="Xu Y."/>
            <person name="Heller-Uszynska K."/>
            <person name="Miao H."/>
            <person name="Cheng Z."/>
            <person name="Zhang S."/>
            <person name="Wu J."/>
            <person name="Yang Y."/>
            <person name="Kang H."/>
            <person name="Li M."/>
            <person name="Liang H."/>
            <person name="Ren X."/>
            <person name="Shi Z."/>
            <person name="Wen M."/>
            <person name="Jian M."/>
            <person name="Yang H."/>
            <person name="Zhang G."/>
            <person name="Yang Z."/>
            <person name="Chen R."/>
            <person name="Liu S."/>
            <person name="Li J."/>
            <person name="Ma L."/>
            <person name="Liu H."/>
            <person name="Zhou Y."/>
            <person name="Zhao J."/>
            <person name="Fang X."/>
            <person name="Li G."/>
            <person name="Fang L."/>
            <person name="Li Y."/>
            <person name="Liu D."/>
            <person name="Zheng H."/>
            <person name="Zhang Y."/>
            <person name="Qin N."/>
            <person name="Li Z."/>
            <person name="Yang G."/>
            <person name="Yang S."/>
            <person name="Bolund L."/>
            <person name="Kristiansen K."/>
            <person name="Zheng H."/>
            <person name="Li S."/>
            <person name="Zhang X."/>
            <person name="Yang H."/>
            <person name="Wang J."/>
            <person name="Sun R."/>
            <person name="Zhang B."/>
            <person name="Jiang S."/>
            <person name="Wang J."/>
            <person name="Du Y."/>
            <person name="Li S."/>
        </authorList>
    </citation>
    <scope>NUCLEOTIDE SEQUENCE [LARGE SCALE GENOMIC DNA]</scope>
    <source>
        <strain evidence="3">cv. 9930</strain>
    </source>
</reference>
<name>A0A0A0KSL8_CUCSA</name>
<evidence type="ECO:0000313" key="3">
    <source>
        <dbReference type="Proteomes" id="UP000029981"/>
    </source>
</evidence>
<reference evidence="2 3" key="2">
    <citation type="journal article" date="2009" name="PLoS ONE">
        <title>An integrated genetic and cytogenetic map of the cucumber genome.</title>
        <authorList>
            <person name="Ren Y."/>
            <person name="Zhang Z."/>
            <person name="Liu J."/>
            <person name="Staub J.E."/>
            <person name="Han Y."/>
            <person name="Cheng Z."/>
            <person name="Li X."/>
            <person name="Lu J."/>
            <person name="Miao H."/>
            <person name="Kang H."/>
            <person name="Xie B."/>
            <person name="Gu X."/>
            <person name="Wang X."/>
            <person name="Du Y."/>
            <person name="Jin W."/>
            <person name="Huang S."/>
        </authorList>
    </citation>
    <scope>NUCLEOTIDE SEQUENCE [LARGE SCALE GENOMIC DNA]</scope>
    <source>
        <strain evidence="3">cv. 9930</strain>
    </source>
</reference>
<organism evidence="2 3">
    <name type="scientific">Cucumis sativus</name>
    <name type="common">Cucumber</name>
    <dbReference type="NCBI Taxonomy" id="3659"/>
    <lineage>
        <taxon>Eukaryota</taxon>
        <taxon>Viridiplantae</taxon>
        <taxon>Streptophyta</taxon>
        <taxon>Embryophyta</taxon>
        <taxon>Tracheophyta</taxon>
        <taxon>Spermatophyta</taxon>
        <taxon>Magnoliopsida</taxon>
        <taxon>eudicotyledons</taxon>
        <taxon>Gunneridae</taxon>
        <taxon>Pentapetalae</taxon>
        <taxon>rosids</taxon>
        <taxon>fabids</taxon>
        <taxon>Cucurbitales</taxon>
        <taxon>Cucurbitaceae</taxon>
        <taxon>Benincaseae</taxon>
        <taxon>Cucumis</taxon>
    </lineage>
</organism>
<evidence type="ECO:0000256" key="1">
    <source>
        <dbReference type="SAM" id="Phobius"/>
    </source>
</evidence>
<proteinExistence type="predicted"/>
<dbReference type="AlphaFoldDB" id="A0A0A0KSL8"/>
<keyword evidence="1" id="KW-0472">Membrane</keyword>
<gene>
    <name evidence="2" type="ORF">Csa_5G223090</name>
</gene>
<keyword evidence="3" id="KW-1185">Reference proteome</keyword>
<protein>
    <recommendedName>
        <fullName evidence="4">Ubiquinol-cytochrome c reductase complex 6.7 kDa protein</fullName>
    </recommendedName>
</protein>